<dbReference type="InterPro" id="IPR011042">
    <property type="entry name" value="6-blade_b-propeller_TolB-like"/>
</dbReference>
<dbReference type="EMBL" id="QZVS01000069">
    <property type="protein sequence ID" value="RJT89751.1"/>
    <property type="molecule type" value="Genomic_DNA"/>
</dbReference>
<proteinExistence type="predicted"/>
<organism evidence="1 2">
    <name type="scientific">Cryobacterium melibiosiphilum</name>
    <dbReference type="NCBI Taxonomy" id="995039"/>
    <lineage>
        <taxon>Bacteria</taxon>
        <taxon>Bacillati</taxon>
        <taxon>Actinomycetota</taxon>
        <taxon>Actinomycetes</taxon>
        <taxon>Micrococcales</taxon>
        <taxon>Microbacteriaceae</taxon>
        <taxon>Cryobacterium</taxon>
    </lineage>
</organism>
<gene>
    <name evidence="1" type="ORF">D6T64_05890</name>
</gene>
<keyword evidence="2" id="KW-1185">Reference proteome</keyword>
<comment type="caution">
    <text evidence="1">The sequence shown here is derived from an EMBL/GenBank/DDBJ whole genome shotgun (WGS) entry which is preliminary data.</text>
</comment>
<name>A0A3A5MLA0_9MICO</name>
<sequence>MTSRRLAPGQRSQICIGGPGPSASVVVFETADLLVEAPNWSLDGRTLYLNGAGCLWSLDLATPDRGLHAIDRVGLLETNNDHVLDPDGEHVYLSANDGHIYRALLSGGPGTLNVNSWAPDSSRFAFVAYPLD</sequence>
<dbReference type="RefSeq" id="WP_119973095.1">
    <property type="nucleotide sequence ID" value="NZ_JBHSQA010000015.1"/>
</dbReference>
<evidence type="ECO:0000313" key="2">
    <source>
        <dbReference type="Proteomes" id="UP000272015"/>
    </source>
</evidence>
<dbReference type="OrthoDB" id="262125at2"/>
<dbReference type="AlphaFoldDB" id="A0A3A5MLA0"/>
<dbReference type="SUPFAM" id="SSF82171">
    <property type="entry name" value="DPP6 N-terminal domain-like"/>
    <property type="match status" value="1"/>
</dbReference>
<protein>
    <submittedName>
        <fullName evidence="1">Uncharacterized protein</fullName>
    </submittedName>
</protein>
<dbReference type="Gene3D" id="2.120.10.30">
    <property type="entry name" value="TolB, C-terminal domain"/>
    <property type="match status" value="1"/>
</dbReference>
<evidence type="ECO:0000313" key="1">
    <source>
        <dbReference type="EMBL" id="RJT89751.1"/>
    </source>
</evidence>
<dbReference type="Proteomes" id="UP000272015">
    <property type="component" value="Unassembled WGS sequence"/>
</dbReference>
<accession>A0A3A5MLA0</accession>
<reference evidence="1 2" key="1">
    <citation type="submission" date="2018-09" db="EMBL/GenBank/DDBJ databases">
        <title>Novel species of Cryobacterium.</title>
        <authorList>
            <person name="Liu Q."/>
            <person name="Xin Y.-H."/>
        </authorList>
    </citation>
    <scope>NUCLEOTIDE SEQUENCE [LARGE SCALE GENOMIC DNA]</scope>
    <source>
        <strain evidence="1 2">Hh39</strain>
    </source>
</reference>